<evidence type="ECO:0000313" key="1">
    <source>
        <dbReference type="EMBL" id="EPG72504.1"/>
    </source>
</evidence>
<keyword evidence="2" id="KW-1185">Reference proteome</keyword>
<gene>
    <name evidence="1" type="ORF">LEP1GSC058_1044</name>
</gene>
<sequence length="49" mass="5846">MNFHIDYLLPIASKLVQREVNFKLYFLKNIVAYEDLTQQFFAFWGSKGT</sequence>
<name>S3UW00_9LEPT</name>
<reference evidence="1" key="1">
    <citation type="submission" date="2013-04" db="EMBL/GenBank/DDBJ databases">
        <authorList>
            <person name="Harkins D.M."/>
            <person name="Durkin A.S."/>
            <person name="Selengut J.D."/>
            <person name="Sanka R."/>
            <person name="DePew J."/>
            <person name="Purushe J."/>
            <person name="Ahmed A."/>
            <person name="van der Linden H."/>
            <person name="Goris M.G.A."/>
            <person name="Hartskeerl R.A."/>
            <person name="Vinetz J.M."/>
            <person name="Sutton G.G."/>
            <person name="Nelson W.C."/>
            <person name="Fouts D.E."/>
        </authorList>
    </citation>
    <scope>NUCLEOTIDE SEQUENCE [LARGE SCALE GENOMIC DNA]</scope>
    <source>
        <strain evidence="1">BUT 6</strain>
    </source>
</reference>
<accession>S3UW00</accession>
<dbReference type="Proteomes" id="UP000014540">
    <property type="component" value="Unassembled WGS sequence"/>
</dbReference>
<evidence type="ECO:0000313" key="2">
    <source>
        <dbReference type="Proteomes" id="UP000014540"/>
    </source>
</evidence>
<proteinExistence type="predicted"/>
<organism evidence="1 2">
    <name type="scientific">Leptospira fainei serovar Hurstbridge str. BUT 6</name>
    <dbReference type="NCBI Taxonomy" id="1193011"/>
    <lineage>
        <taxon>Bacteria</taxon>
        <taxon>Pseudomonadati</taxon>
        <taxon>Spirochaetota</taxon>
        <taxon>Spirochaetia</taxon>
        <taxon>Leptospirales</taxon>
        <taxon>Leptospiraceae</taxon>
        <taxon>Leptospira</taxon>
    </lineage>
</organism>
<dbReference type="EMBL" id="AKWZ02000011">
    <property type="protein sequence ID" value="EPG72504.1"/>
    <property type="molecule type" value="Genomic_DNA"/>
</dbReference>
<dbReference type="AlphaFoldDB" id="S3UW00"/>
<comment type="caution">
    <text evidence="1">The sequence shown here is derived from an EMBL/GenBank/DDBJ whole genome shotgun (WGS) entry which is preliminary data.</text>
</comment>
<protein>
    <submittedName>
        <fullName evidence="1">Uncharacterized protein</fullName>
    </submittedName>
</protein>